<reference evidence="1 2" key="1">
    <citation type="submission" date="2016-04" db="EMBL/GenBank/DDBJ databases">
        <title>The genome of Intoshia linei affirms orthonectids as highly simplified spiralians.</title>
        <authorList>
            <person name="Mikhailov K.V."/>
            <person name="Slusarev G.S."/>
            <person name="Nikitin M.A."/>
            <person name="Logacheva M.D."/>
            <person name="Penin A."/>
            <person name="Aleoshin V."/>
            <person name="Panchin Y.V."/>
        </authorList>
    </citation>
    <scope>NUCLEOTIDE SEQUENCE [LARGE SCALE GENOMIC DNA]</scope>
    <source>
        <strain evidence="1">Intl2013</strain>
        <tissue evidence="1">Whole animal</tissue>
    </source>
</reference>
<dbReference type="AlphaFoldDB" id="A0A177AVV6"/>
<evidence type="ECO:0000313" key="2">
    <source>
        <dbReference type="Proteomes" id="UP000078046"/>
    </source>
</evidence>
<dbReference type="GO" id="GO:0046872">
    <property type="term" value="F:metal ion binding"/>
    <property type="evidence" value="ECO:0007669"/>
    <property type="project" value="InterPro"/>
</dbReference>
<keyword evidence="2" id="KW-1185">Reference proteome</keyword>
<evidence type="ECO:0000313" key="1">
    <source>
        <dbReference type="EMBL" id="OAF65551.1"/>
    </source>
</evidence>
<dbReference type="InterPro" id="IPR011249">
    <property type="entry name" value="Metalloenz_LuxS/M16"/>
</dbReference>
<evidence type="ECO:0008006" key="3">
    <source>
        <dbReference type="Google" id="ProtNLM"/>
    </source>
</evidence>
<proteinExistence type="predicted"/>
<dbReference type="OrthoDB" id="4953at2759"/>
<dbReference type="Gene3D" id="3.30.830.10">
    <property type="entry name" value="Metalloenzyme, LuxS/M16 peptidase-like"/>
    <property type="match status" value="3"/>
</dbReference>
<accession>A0A177AVV6</accession>
<dbReference type="PANTHER" id="PTHR43016">
    <property type="entry name" value="PRESEQUENCE PROTEASE"/>
    <property type="match status" value="1"/>
</dbReference>
<sequence>IESDPHSYVVNILIMDILYGDDSQDQLSTILNIKKLYLDQLSQNLDYWINIINKHFVMNEYACVNCKPSINMRDVLAQRDKERIFTNQIFIGREGLLSLTEDLRIAVAKNSVEPNRDYWKKFVPPLLDTSKIEIPRDITNSRTYTNGDMKGFVTIIDEIQQLSIPFQYIEINTHFTKISINYNTDIVTAEERPLLFILDDLLFGSDIFDSRTNTIIEHSAAIKELNSHLLTYDSGILRNGISQYFNIVFTFEHSKLENALEWLRKIIVDTRFTADRISIICEKLEKDISQQFRDGATLLDALSEKVLYNSGNCFESNIIRRRDILRTLLSNKTNEPDNYKNLLDSINVLRKKVFSVSNCCVSITSNYKLLKTHCEESIIDKILQTVNIDSVDLVSHQKRSINFKYDLVTESPLCDIDRNLICGVGSVDSGYISISIPSELKYDSDNIAAAMLFVEYMIQMEGPLWIRLRGKGFVYNYSLRVCPDQGIINFAIHGASQPFNAFLESKKIFMECFDNQCKDNVFNNDKLVAAKGSFVSKLVKRMSTSLNRADELLVSFITNSRNDYNKWLIKSVEKLTISDVYNAGSTHFSPLFNHSISRITVCVNSCKVDKMIKKMKGTGITLKRYNIPQ</sequence>
<organism evidence="1 2">
    <name type="scientific">Intoshia linei</name>
    <dbReference type="NCBI Taxonomy" id="1819745"/>
    <lineage>
        <taxon>Eukaryota</taxon>
        <taxon>Metazoa</taxon>
        <taxon>Spiralia</taxon>
        <taxon>Lophotrochozoa</taxon>
        <taxon>Mesozoa</taxon>
        <taxon>Orthonectida</taxon>
        <taxon>Rhopaluridae</taxon>
        <taxon>Intoshia</taxon>
    </lineage>
</organism>
<comment type="caution">
    <text evidence="1">The sequence shown here is derived from an EMBL/GenBank/DDBJ whole genome shotgun (WGS) entry which is preliminary data.</text>
</comment>
<feature type="non-terminal residue" evidence="1">
    <location>
        <position position="1"/>
    </location>
</feature>
<dbReference type="Proteomes" id="UP000078046">
    <property type="component" value="Unassembled WGS sequence"/>
</dbReference>
<name>A0A177AVV6_9BILA</name>
<dbReference type="PANTHER" id="PTHR43016:SF16">
    <property type="entry name" value="METALLOPROTEASE, PUTATIVE (AFU_ORTHOLOGUE AFUA_4G07610)-RELATED"/>
    <property type="match status" value="1"/>
</dbReference>
<dbReference type="EMBL" id="LWCA01001244">
    <property type="protein sequence ID" value="OAF65551.1"/>
    <property type="molecule type" value="Genomic_DNA"/>
</dbReference>
<protein>
    <recommendedName>
        <fullName evidence="3">Peptidase M16 middle/third domain-containing protein</fullName>
    </recommendedName>
</protein>
<gene>
    <name evidence="1" type="ORF">A3Q56_06734</name>
</gene>
<dbReference type="SUPFAM" id="SSF63411">
    <property type="entry name" value="LuxS/MPP-like metallohydrolase"/>
    <property type="match status" value="3"/>
</dbReference>